<proteinExistence type="predicted"/>
<evidence type="ECO:0000313" key="2">
    <source>
        <dbReference type="Proteomes" id="UP000053240"/>
    </source>
</evidence>
<dbReference type="InParanoid" id="A0A0N0PF76"/>
<gene>
    <name evidence="1" type="ORF">RR48_00847</name>
</gene>
<dbReference type="STRING" id="76193.A0A0N0PF76"/>
<accession>A0A0N0PF76</accession>
<dbReference type="AlphaFoldDB" id="A0A0N0PF76"/>
<reference evidence="1 2" key="1">
    <citation type="journal article" date="2015" name="Nat. Commun.">
        <title>Outbred genome sequencing and CRISPR/Cas9 gene editing in butterflies.</title>
        <authorList>
            <person name="Li X."/>
            <person name="Fan D."/>
            <person name="Zhang W."/>
            <person name="Liu G."/>
            <person name="Zhang L."/>
            <person name="Zhao L."/>
            <person name="Fang X."/>
            <person name="Chen L."/>
            <person name="Dong Y."/>
            <person name="Chen Y."/>
            <person name="Ding Y."/>
            <person name="Zhao R."/>
            <person name="Feng M."/>
            <person name="Zhu Y."/>
            <person name="Feng Y."/>
            <person name="Jiang X."/>
            <person name="Zhu D."/>
            <person name="Xiang H."/>
            <person name="Feng X."/>
            <person name="Li S."/>
            <person name="Wang J."/>
            <person name="Zhang G."/>
            <person name="Kronforst M.R."/>
            <person name="Wang W."/>
        </authorList>
    </citation>
    <scope>NUCLEOTIDE SEQUENCE [LARGE SCALE GENOMIC DNA]</scope>
    <source>
        <strain evidence="1">Ya'a_city_454_Pm</strain>
        <tissue evidence="1">Whole body</tissue>
    </source>
</reference>
<keyword evidence="2" id="KW-1185">Reference proteome</keyword>
<name>A0A0N0PF76_PAPMA</name>
<protein>
    <submittedName>
        <fullName evidence="1">Uncharacterized protein</fullName>
    </submittedName>
</protein>
<dbReference type="EMBL" id="LADJ01007948">
    <property type="protein sequence ID" value="KPJ20911.1"/>
    <property type="molecule type" value="Genomic_DNA"/>
</dbReference>
<comment type="caution">
    <text evidence="1">The sequence shown here is derived from an EMBL/GenBank/DDBJ whole genome shotgun (WGS) entry which is preliminary data.</text>
</comment>
<evidence type="ECO:0000313" key="1">
    <source>
        <dbReference type="EMBL" id="KPJ20911.1"/>
    </source>
</evidence>
<sequence>MIVVTTTSKELSTSAESLAELVERCNTRDTLLSAACAALPAIACRVATTATTATTATRHLEPHGMIVVTTTSKELSTSAESLAELVERCNTRDTLLSAACAALPAIACRVATTATTATTATRHLEPHGMIVVTTTSKELSTSAESLAELVERCNTRDTLLSAACAALPAIACRVATTATTATTATRHLEPHGMIVVTTTSKELSTSAESLAELVERCNTRDTLLSAACAALPAIACRVATTATTATTATRHLEPHGMIVVTTTSKELSTSAESLAELVERCNTRDTLLSAACAALPAIACRVATTATTATTATRHLEPHGMIVVTTTSKELSTSAESLAELVERCNTRDTLLSAACAALPAIACRVATTATTATTATRHLEPHGMIVVTTTSKELSTSAESLAELVERCNTRDTLLSAACAALPAIACRVATTATTATTATRHLEPHGMIVVTTTSKELSTSAESLAELVERCNTRDTLLSAACAALPAIACRVATTATTATTATRHLEPHGMIVVTTTSKELSTSAESLAELVERCNTRDTLLSAACAALPAIACRVATTATTATTATRHLEPHGMIVVTTTSKELSTSAESLAELVERCNTRDTLLSAACAALPAIACRVATTATTATTATRHLEPHGMIVVTTTSKELSTSAESLAELVERCNTRDTLLSAACAALPAIACRVATTATTATTATRHLEPHGMIVVTTTSKELSTSAESLAELVERCNTRDTLLSAACAALPAIACRVATTATTATTATRHLEPHGMIVVTTTSKELSTSAESLAELVERCNTRDTLLSAACAALPAIACRVATTATTATTATRHLEPHVTPKPMSVYVQVTSPKNTFTYKSTFIQDTIENASETWTNRPKSRKGLKRVLEIEETPFICTPKLNRTKCLFLSGQSLGDVTPAKRTKLEATSPKTPKPGTYKASAELSEQMATLLDMPEAQSPYRYHERSEAGTPHSILKVKRTFFNSYN</sequence>
<organism evidence="1 2">
    <name type="scientific">Papilio machaon</name>
    <name type="common">Old World swallowtail butterfly</name>
    <dbReference type="NCBI Taxonomy" id="76193"/>
    <lineage>
        <taxon>Eukaryota</taxon>
        <taxon>Metazoa</taxon>
        <taxon>Ecdysozoa</taxon>
        <taxon>Arthropoda</taxon>
        <taxon>Hexapoda</taxon>
        <taxon>Insecta</taxon>
        <taxon>Pterygota</taxon>
        <taxon>Neoptera</taxon>
        <taxon>Endopterygota</taxon>
        <taxon>Lepidoptera</taxon>
        <taxon>Glossata</taxon>
        <taxon>Ditrysia</taxon>
        <taxon>Papilionoidea</taxon>
        <taxon>Papilionidae</taxon>
        <taxon>Papilioninae</taxon>
        <taxon>Papilio</taxon>
    </lineage>
</organism>
<dbReference type="Proteomes" id="UP000053240">
    <property type="component" value="Unassembled WGS sequence"/>
</dbReference>